<evidence type="ECO:0000313" key="15">
    <source>
        <dbReference type="Proteomes" id="UP000694397"/>
    </source>
</evidence>
<dbReference type="Proteomes" id="UP000694397">
    <property type="component" value="Chromosome 23"/>
</dbReference>
<feature type="compositionally biased region" description="Basic and acidic residues" evidence="12">
    <location>
        <begin position="138"/>
        <end position="160"/>
    </location>
</feature>
<dbReference type="PANTHER" id="PTHR24411">
    <property type="entry name" value="NUCLEAR FACTOR ERYTHROID 2-RELATED FACTOR"/>
    <property type="match status" value="1"/>
</dbReference>
<dbReference type="GeneTree" id="ENSGT00940000153305"/>
<dbReference type="SUPFAM" id="SSF47454">
    <property type="entry name" value="A DNA-binding domain in eukaryotic transcription factors"/>
    <property type="match status" value="1"/>
</dbReference>
<evidence type="ECO:0000259" key="13">
    <source>
        <dbReference type="PROSITE" id="PS50013"/>
    </source>
</evidence>
<dbReference type="FunFam" id="2.40.50.40:FF:000007">
    <property type="entry name" value="Chromobox protein homolog 1"/>
    <property type="match status" value="1"/>
</dbReference>
<name>A0A8C9RXA9_SCLFO</name>
<dbReference type="Ensembl" id="ENSSFOT00015021559.2">
    <property type="protein sequence ID" value="ENSSFOP00015021320.2"/>
    <property type="gene ID" value="ENSSFOG00015013727.2"/>
</dbReference>
<dbReference type="Gene3D" id="1.10.880.10">
    <property type="entry name" value="Transcription factor, Skn-1-like, DNA-binding domain"/>
    <property type="match status" value="1"/>
</dbReference>
<comment type="similarity">
    <text evidence="2">Belongs to the bZIP family. CNC subfamily.</text>
</comment>
<dbReference type="GO" id="GO:0000981">
    <property type="term" value="F:DNA-binding transcription factor activity, RNA polymerase II-specific"/>
    <property type="evidence" value="ECO:0007669"/>
    <property type="project" value="TreeGrafter"/>
</dbReference>
<dbReference type="Pfam" id="PF00385">
    <property type="entry name" value="Chromo"/>
    <property type="match status" value="1"/>
</dbReference>
<feature type="domain" description="Chromo" evidence="13">
    <location>
        <begin position="649"/>
        <end position="707"/>
    </location>
</feature>
<dbReference type="GO" id="GO:0000792">
    <property type="term" value="C:heterochromatin"/>
    <property type="evidence" value="ECO:0007669"/>
    <property type="project" value="UniProtKB-ARBA"/>
</dbReference>
<evidence type="ECO:0000256" key="3">
    <source>
        <dbReference type="ARBA" id="ARBA00022499"/>
    </source>
</evidence>
<keyword evidence="9" id="KW-0010">Activator</keyword>
<evidence type="ECO:0000256" key="2">
    <source>
        <dbReference type="ARBA" id="ARBA00008157"/>
    </source>
</evidence>
<dbReference type="AlphaFoldDB" id="A0A8C9RXA9"/>
<dbReference type="InterPro" id="IPR017984">
    <property type="entry name" value="Chromo_dom_subgr"/>
</dbReference>
<keyword evidence="8" id="KW-0238">DNA-binding</keyword>
<proteinExistence type="inferred from homology"/>
<dbReference type="SMART" id="SM00300">
    <property type="entry name" value="ChSh"/>
    <property type="match status" value="1"/>
</dbReference>
<dbReference type="OrthoDB" id="7458135at2759"/>
<keyword evidence="4" id="KW-0597">Phosphoprotein</keyword>
<accession>A0A8C9RXA9</accession>
<dbReference type="Gene3D" id="2.40.50.40">
    <property type="match status" value="2"/>
</dbReference>
<evidence type="ECO:0000256" key="6">
    <source>
        <dbReference type="ARBA" id="ARBA00022843"/>
    </source>
</evidence>
<dbReference type="InterPro" id="IPR047167">
    <property type="entry name" value="NFE2-like"/>
</dbReference>
<dbReference type="Pfam" id="PF03131">
    <property type="entry name" value="bZIP_Maf"/>
    <property type="match status" value="1"/>
</dbReference>
<dbReference type="PANTHER" id="PTHR24411:SF8">
    <property type="entry name" value="NUCLEAR FACTOR ERYTHROID 2-RELATED FACTOR 3"/>
    <property type="match status" value="1"/>
</dbReference>
<evidence type="ECO:0000256" key="9">
    <source>
        <dbReference type="ARBA" id="ARBA00023159"/>
    </source>
</evidence>
<dbReference type="InterPro" id="IPR023780">
    <property type="entry name" value="Chromo_domain"/>
</dbReference>
<dbReference type="InterPro" id="IPR004826">
    <property type="entry name" value="bZIP_Maf"/>
</dbReference>
<reference evidence="14" key="3">
    <citation type="submission" date="2025-09" db="UniProtKB">
        <authorList>
            <consortium name="Ensembl"/>
        </authorList>
    </citation>
    <scope>IDENTIFICATION</scope>
</reference>
<evidence type="ECO:0000256" key="11">
    <source>
        <dbReference type="ARBA" id="ARBA00023242"/>
    </source>
</evidence>
<dbReference type="PROSITE" id="PS50013">
    <property type="entry name" value="CHROMO_2"/>
    <property type="match status" value="2"/>
</dbReference>
<feature type="compositionally biased region" description="Basic and acidic residues" evidence="12">
    <location>
        <begin position="609"/>
        <end position="622"/>
    </location>
</feature>
<feature type="region of interest" description="Disordered" evidence="12">
    <location>
        <begin position="385"/>
        <end position="411"/>
    </location>
</feature>
<evidence type="ECO:0000256" key="12">
    <source>
        <dbReference type="SAM" id="MobiDB-lite"/>
    </source>
</evidence>
<keyword evidence="5" id="KW-0677">Repeat</keyword>
<evidence type="ECO:0000256" key="7">
    <source>
        <dbReference type="ARBA" id="ARBA00023015"/>
    </source>
</evidence>
<dbReference type="GeneID" id="108933414"/>
<keyword evidence="15" id="KW-1185">Reference proteome</keyword>
<evidence type="ECO:0000256" key="5">
    <source>
        <dbReference type="ARBA" id="ARBA00022737"/>
    </source>
</evidence>
<feature type="compositionally biased region" description="Basic and acidic residues" evidence="12">
    <location>
        <begin position="116"/>
        <end position="127"/>
    </location>
</feature>
<dbReference type="CDD" id="cd18652">
    <property type="entry name" value="CD_HP1gamma_Cbx3"/>
    <property type="match status" value="1"/>
</dbReference>
<evidence type="ECO:0000256" key="4">
    <source>
        <dbReference type="ARBA" id="ARBA00022553"/>
    </source>
</evidence>
<evidence type="ECO:0000256" key="8">
    <source>
        <dbReference type="ARBA" id="ARBA00023125"/>
    </source>
</evidence>
<dbReference type="InterPro" id="IPR000953">
    <property type="entry name" value="Chromo/chromo_shadow_dom"/>
</dbReference>
<keyword evidence="7" id="KW-0805">Transcription regulation</keyword>
<dbReference type="KEGG" id="sfm:108933414"/>
<organism evidence="14 15">
    <name type="scientific">Scleropages formosus</name>
    <name type="common">Asian bonytongue</name>
    <name type="synonym">Osteoglossum formosum</name>
    <dbReference type="NCBI Taxonomy" id="113540"/>
    <lineage>
        <taxon>Eukaryota</taxon>
        <taxon>Metazoa</taxon>
        <taxon>Chordata</taxon>
        <taxon>Craniata</taxon>
        <taxon>Vertebrata</taxon>
        <taxon>Euteleostomi</taxon>
        <taxon>Actinopterygii</taxon>
        <taxon>Neopterygii</taxon>
        <taxon>Teleostei</taxon>
        <taxon>Osteoglossocephala</taxon>
        <taxon>Osteoglossomorpha</taxon>
        <taxon>Osteoglossiformes</taxon>
        <taxon>Osteoglossidae</taxon>
        <taxon>Scleropages</taxon>
    </lineage>
</organism>
<evidence type="ECO:0000256" key="10">
    <source>
        <dbReference type="ARBA" id="ARBA00023163"/>
    </source>
</evidence>
<keyword evidence="11" id="KW-0539">Nucleus</keyword>
<dbReference type="GO" id="GO:0005634">
    <property type="term" value="C:nucleus"/>
    <property type="evidence" value="ECO:0007669"/>
    <property type="project" value="UniProtKB-SubCell"/>
</dbReference>
<reference evidence="14 15" key="1">
    <citation type="submission" date="2019-04" db="EMBL/GenBank/DDBJ databases">
        <authorList>
            <consortium name="Wellcome Sanger Institute Data Sharing"/>
        </authorList>
    </citation>
    <scope>NUCLEOTIDE SEQUENCE [LARGE SCALE GENOMIC DNA]</scope>
</reference>
<dbReference type="SUPFAM" id="SSF54160">
    <property type="entry name" value="Chromo domain-like"/>
    <property type="match status" value="2"/>
</dbReference>
<evidence type="ECO:0000256" key="1">
    <source>
        <dbReference type="ARBA" id="ARBA00004123"/>
    </source>
</evidence>
<dbReference type="CDD" id="cd18654">
    <property type="entry name" value="CSD_HP1beta_Cbx1"/>
    <property type="match status" value="1"/>
</dbReference>
<keyword evidence="3" id="KW-1017">Isopeptide bond</keyword>
<feature type="compositionally biased region" description="Basic and acidic residues" evidence="12">
    <location>
        <begin position="637"/>
        <end position="652"/>
    </location>
</feature>
<keyword evidence="6" id="KW-0832">Ubl conjugation</keyword>
<dbReference type="PROSITE" id="PS00598">
    <property type="entry name" value="CHROMO_1"/>
    <property type="match status" value="1"/>
</dbReference>
<sequence>MQYVKKYFSEGLIQFTIILSLIGVRVDVPLDSYLSGYLSPLLETHAGQSSAYTQTPFHALRDTSDGHSLHAKRADLEHYFACRRLLREVRALGSPRFPTRLSAWLVQLVPAEPDSSDSREASGDAAREGSNAQGGNAEDGHPGRPRGDRNQAAAREEDTRPSAIPPAHEHSKEDSQSWLWSQQEDRTVAADETESPELTQLAHSEALNNESLLSSNTPLLSQALSGPEPQASVTGNSEQQWLEFLSMSGLDDLEPEVPLRVPDLVVDMSRAISHDVNLQDAMVRGGGTGTELERGVQSEVRRVLRLESFNSSHSDSALGAGGLPPNFFALVENSTQNGTSSNTLSGCLDEAVFEQINLLGLGLEGLDTMDMQLLEGLDSDSGLSLNYSSHSPNSPSFSEASSGDSYSETNGASGCAHEVDITCMGAAEESYLQWLPSELAECVHHDHTYSSPLERSSRDLQDMVCTGTHRDIKKEVLSGGEEEVELSRDERNARALHIPFSVSQIVNMPVDEFLEVLDKRGFTEAQVALLRDIRRRAMGKKQTSKSRKEMEQPEEFVVEKVLDQRIVNEKVEYLLKWKGFSEADNTWEPEENLDCPELIEEFLASQKSVAERPDSNKRKQSTDEMETEEAKSKKKKDQSEKPRGFARNLEPERIIGATDSSGELMFLMKWKDSDEADLVPAKEANVRCPQVVIAFYEERLTWHSCPEDEHQ</sequence>
<comment type="subcellular location">
    <subcellularLocation>
        <location evidence="1">Nucleus</location>
    </subcellularLocation>
</comment>
<feature type="domain" description="Chromo" evidence="13">
    <location>
        <begin position="556"/>
        <end position="614"/>
    </location>
</feature>
<dbReference type="InterPro" id="IPR023779">
    <property type="entry name" value="Chromodomain_CS"/>
</dbReference>
<gene>
    <name evidence="14" type="primary">LOC108933414</name>
</gene>
<dbReference type="InterPro" id="IPR008251">
    <property type="entry name" value="Chromo_shadow_dom"/>
</dbReference>
<dbReference type="SMART" id="SM00298">
    <property type="entry name" value="CHROMO"/>
    <property type="match status" value="2"/>
</dbReference>
<protein>
    <submittedName>
        <fullName evidence="14">Chromobox protein homolog 3-like</fullName>
    </submittedName>
</protein>
<dbReference type="InterPro" id="IPR038033">
    <property type="entry name" value="CBX3_chromo_domain"/>
</dbReference>
<feature type="region of interest" description="Disordered" evidence="12">
    <location>
        <begin position="113"/>
        <end position="196"/>
    </location>
</feature>
<dbReference type="FunFam" id="2.40.50.40:FF:000009">
    <property type="entry name" value="chromobox protein homolog 1"/>
    <property type="match status" value="1"/>
</dbReference>
<keyword evidence="10" id="KW-0804">Transcription</keyword>
<feature type="compositionally biased region" description="Low complexity" evidence="12">
    <location>
        <begin position="385"/>
        <end position="402"/>
    </location>
</feature>
<dbReference type="Pfam" id="PF01393">
    <property type="entry name" value="Chromo_shadow"/>
    <property type="match status" value="1"/>
</dbReference>
<dbReference type="InterPro" id="IPR008917">
    <property type="entry name" value="TF_DNA-bd_sf"/>
</dbReference>
<dbReference type="PRINTS" id="PR00504">
    <property type="entry name" value="CHROMODOMAIN"/>
</dbReference>
<feature type="region of interest" description="Disordered" evidence="12">
    <location>
        <begin position="606"/>
        <end position="652"/>
    </location>
</feature>
<dbReference type="InterPro" id="IPR016197">
    <property type="entry name" value="Chromo-like_dom_sf"/>
</dbReference>
<dbReference type="RefSeq" id="XP_018605970.2">
    <property type="nucleotide sequence ID" value="XM_018750454.2"/>
</dbReference>
<dbReference type="GO" id="GO:0000978">
    <property type="term" value="F:RNA polymerase II cis-regulatory region sequence-specific DNA binding"/>
    <property type="evidence" value="ECO:0007669"/>
    <property type="project" value="InterPro"/>
</dbReference>
<evidence type="ECO:0000313" key="14">
    <source>
        <dbReference type="Ensembl" id="ENSSFOP00015021320.2"/>
    </source>
</evidence>
<reference evidence="14" key="2">
    <citation type="submission" date="2025-08" db="UniProtKB">
        <authorList>
            <consortium name="Ensembl"/>
        </authorList>
    </citation>
    <scope>IDENTIFICATION</scope>
</reference>